<dbReference type="CDD" id="cd14131">
    <property type="entry name" value="PKc_Mps1"/>
    <property type="match status" value="1"/>
</dbReference>
<dbReference type="FunFam" id="1.10.510.10:FF:000224">
    <property type="entry name" value="serine/threonine-protein kinase mph1 isoform X1"/>
    <property type="match status" value="1"/>
</dbReference>
<reference evidence="10" key="1">
    <citation type="submission" date="2011-05" db="EMBL/GenBank/DDBJ databases">
        <authorList>
            <person name="Richards S.R."/>
            <person name="Qu J."/>
            <person name="Jiang H."/>
            <person name="Jhangiani S.N."/>
            <person name="Agravi P."/>
            <person name="Goodspeed R."/>
            <person name="Gross S."/>
            <person name="Mandapat C."/>
            <person name="Jackson L."/>
            <person name="Mathew T."/>
            <person name="Pu L."/>
            <person name="Thornton R."/>
            <person name="Saada N."/>
            <person name="Wilczek-Boney K.B."/>
            <person name="Lee S."/>
            <person name="Kovar C."/>
            <person name="Wu Y."/>
            <person name="Scherer S.E."/>
            <person name="Worley K.C."/>
            <person name="Muzny D.M."/>
            <person name="Gibbs R."/>
        </authorList>
    </citation>
    <scope>NUCLEOTIDE SEQUENCE</scope>
    <source>
        <strain evidence="10">Brora</strain>
    </source>
</reference>
<keyword evidence="5 6" id="KW-0067">ATP-binding</keyword>
<proteinExistence type="inferred from homology"/>
<keyword evidence="10" id="KW-1185">Reference proteome</keyword>
<keyword evidence="4" id="KW-0418">Kinase</keyword>
<dbReference type="InterPro" id="IPR017441">
    <property type="entry name" value="Protein_kinase_ATP_BS"/>
</dbReference>
<dbReference type="GO" id="GO:0004674">
    <property type="term" value="F:protein serine/threonine kinase activity"/>
    <property type="evidence" value="ECO:0007669"/>
    <property type="project" value="UniProtKB-KW"/>
</dbReference>
<evidence type="ECO:0000256" key="5">
    <source>
        <dbReference type="ARBA" id="ARBA00022840"/>
    </source>
</evidence>
<dbReference type="GO" id="GO:0007094">
    <property type="term" value="P:mitotic spindle assembly checkpoint signaling"/>
    <property type="evidence" value="ECO:0007669"/>
    <property type="project" value="TreeGrafter"/>
</dbReference>
<dbReference type="GO" id="GO:0004712">
    <property type="term" value="F:protein serine/threonine/tyrosine kinase activity"/>
    <property type="evidence" value="ECO:0007669"/>
    <property type="project" value="TreeGrafter"/>
</dbReference>
<dbReference type="GO" id="GO:0033316">
    <property type="term" value="P:meiotic spindle assembly checkpoint signaling"/>
    <property type="evidence" value="ECO:0007669"/>
    <property type="project" value="TreeGrafter"/>
</dbReference>
<dbReference type="PROSITE" id="PS50011">
    <property type="entry name" value="PROTEIN_KINASE_DOM"/>
    <property type="match status" value="1"/>
</dbReference>
<dbReference type="PhylomeDB" id="T1JMM9"/>
<dbReference type="AlphaFoldDB" id="T1JMM9"/>
<dbReference type="EnsemblMetazoa" id="SMAR015109-RA">
    <property type="protein sequence ID" value="SMAR015109-PA"/>
    <property type="gene ID" value="SMAR015109"/>
</dbReference>
<dbReference type="PANTHER" id="PTHR22974:SF21">
    <property type="entry name" value="DUAL SPECIFICITY PROTEIN KINASE TTK"/>
    <property type="match status" value="1"/>
</dbReference>
<dbReference type="GO" id="GO:0098813">
    <property type="term" value="P:nuclear chromosome segregation"/>
    <property type="evidence" value="ECO:0007669"/>
    <property type="project" value="UniProtKB-ARBA"/>
</dbReference>
<reference evidence="9" key="2">
    <citation type="submission" date="2015-02" db="UniProtKB">
        <authorList>
            <consortium name="EnsemblMetazoa"/>
        </authorList>
    </citation>
    <scope>IDENTIFICATION</scope>
</reference>
<dbReference type="InterPro" id="IPR027084">
    <property type="entry name" value="Mps1_cat"/>
</dbReference>
<dbReference type="eggNOG" id="KOG0596">
    <property type="taxonomic scope" value="Eukaryota"/>
</dbReference>
<dbReference type="PROSITE" id="PS00107">
    <property type="entry name" value="PROTEIN_KINASE_ATP"/>
    <property type="match status" value="1"/>
</dbReference>
<protein>
    <recommendedName>
        <fullName evidence="8">Protein kinase domain-containing protein</fullName>
    </recommendedName>
</protein>
<dbReference type="Gene3D" id="1.10.510.10">
    <property type="entry name" value="Transferase(Phosphotransferase) domain 1"/>
    <property type="match status" value="1"/>
</dbReference>
<dbReference type="InterPro" id="IPR008271">
    <property type="entry name" value="Ser/Thr_kinase_AS"/>
</dbReference>
<evidence type="ECO:0000256" key="6">
    <source>
        <dbReference type="PROSITE-ProRule" id="PRU10141"/>
    </source>
</evidence>
<dbReference type="InterPro" id="IPR000719">
    <property type="entry name" value="Prot_kinase_dom"/>
</dbReference>
<name>T1JMM9_STRMM</name>
<evidence type="ECO:0000256" key="3">
    <source>
        <dbReference type="ARBA" id="ARBA00022741"/>
    </source>
</evidence>
<dbReference type="InterPro" id="IPR011009">
    <property type="entry name" value="Kinase-like_dom_sf"/>
</dbReference>
<evidence type="ECO:0000256" key="1">
    <source>
        <dbReference type="ARBA" id="ARBA00022527"/>
    </source>
</evidence>
<dbReference type="Proteomes" id="UP000014500">
    <property type="component" value="Unassembled WGS sequence"/>
</dbReference>
<dbReference type="GO" id="GO:0005634">
    <property type="term" value="C:nucleus"/>
    <property type="evidence" value="ECO:0007669"/>
    <property type="project" value="TreeGrafter"/>
</dbReference>
<dbReference type="GO" id="GO:0005524">
    <property type="term" value="F:ATP binding"/>
    <property type="evidence" value="ECO:0007669"/>
    <property type="project" value="UniProtKB-UniRule"/>
</dbReference>
<dbReference type="OMA" id="QKMRAIP"/>
<dbReference type="PROSITE" id="PS00108">
    <property type="entry name" value="PROTEIN_KINASE_ST"/>
    <property type="match status" value="1"/>
</dbReference>
<dbReference type="EMBL" id="JH431671">
    <property type="status" value="NOT_ANNOTATED_CDS"/>
    <property type="molecule type" value="Genomic_DNA"/>
</dbReference>
<dbReference type="PANTHER" id="PTHR22974">
    <property type="entry name" value="MIXED LINEAGE PROTEIN KINASE"/>
    <property type="match status" value="1"/>
</dbReference>
<evidence type="ECO:0000313" key="9">
    <source>
        <dbReference type="EnsemblMetazoa" id="SMAR015109-PA"/>
    </source>
</evidence>
<dbReference type="GO" id="GO:0034501">
    <property type="term" value="P:protein localization to kinetochore"/>
    <property type="evidence" value="ECO:0007669"/>
    <property type="project" value="TreeGrafter"/>
</dbReference>
<organism evidence="9 10">
    <name type="scientific">Strigamia maritima</name>
    <name type="common">European centipede</name>
    <name type="synonym">Geophilus maritimus</name>
    <dbReference type="NCBI Taxonomy" id="126957"/>
    <lineage>
        <taxon>Eukaryota</taxon>
        <taxon>Metazoa</taxon>
        <taxon>Ecdysozoa</taxon>
        <taxon>Arthropoda</taxon>
        <taxon>Myriapoda</taxon>
        <taxon>Chilopoda</taxon>
        <taxon>Pleurostigmophora</taxon>
        <taxon>Geophilomorpha</taxon>
        <taxon>Linotaeniidae</taxon>
        <taxon>Strigamia</taxon>
    </lineage>
</organism>
<evidence type="ECO:0000259" key="8">
    <source>
        <dbReference type="PROSITE" id="PS50011"/>
    </source>
</evidence>
<dbReference type="GO" id="GO:0000776">
    <property type="term" value="C:kinetochore"/>
    <property type="evidence" value="ECO:0007669"/>
    <property type="project" value="TreeGrafter"/>
</dbReference>
<sequence length="285" mass="32550">LPVSDIIMVTNKPYYVLSLLGKGGSSQVFLVYEPQKKCLLAIKCINLDVTDESINDAYKNEIRLLQKLQHSDRVIKLHDFEFNCEKNCLYVVMEKGDTDLGSVIRTYARNGQITAEMIKFYWSEMLKTVAVIHKAGIIHSDLKPANFLLVGGRMKLIDFGISSSLQTDMTSVIKDVQVGTFNYMSPEAIQDTTQDYEGRRQPLFKINVKSDVWSLGCILYNLVYGKTPFQDIRQPVAKMQAIVNSSHEISFPDIPNKQLIEVMKKCLLRDQKQRLSIEELLEHSY</sequence>
<evidence type="ECO:0000256" key="2">
    <source>
        <dbReference type="ARBA" id="ARBA00022679"/>
    </source>
</evidence>
<dbReference type="STRING" id="126957.T1JMM9"/>
<evidence type="ECO:0000256" key="4">
    <source>
        <dbReference type="ARBA" id="ARBA00022777"/>
    </source>
</evidence>
<feature type="binding site" evidence="6">
    <location>
        <position position="43"/>
    </location>
    <ligand>
        <name>ATP</name>
        <dbReference type="ChEBI" id="CHEBI:30616"/>
    </ligand>
</feature>
<accession>T1JMM9</accession>
<dbReference type="PIRSF" id="PIRSF000654">
    <property type="entry name" value="Integrin-linked_kinase"/>
    <property type="match status" value="1"/>
</dbReference>
<dbReference type="HOGENOM" id="CLU_000288_63_23_1"/>
<dbReference type="Pfam" id="PF00069">
    <property type="entry name" value="Pkinase"/>
    <property type="match status" value="1"/>
</dbReference>
<comment type="similarity">
    <text evidence="7">Belongs to the protein kinase superfamily.</text>
</comment>
<keyword evidence="2" id="KW-0808">Transferase</keyword>
<keyword evidence="1 7" id="KW-0723">Serine/threonine-protein kinase</keyword>
<dbReference type="SUPFAM" id="SSF56112">
    <property type="entry name" value="Protein kinase-like (PK-like)"/>
    <property type="match status" value="1"/>
</dbReference>
<dbReference type="FunFam" id="3.30.200.20:FF:000131">
    <property type="entry name" value="Dual specificity protein kinase TTK"/>
    <property type="match status" value="1"/>
</dbReference>
<keyword evidence="3 6" id="KW-0547">Nucleotide-binding</keyword>
<feature type="domain" description="Protein kinase" evidence="8">
    <location>
        <begin position="14"/>
        <end position="285"/>
    </location>
</feature>
<dbReference type="SMART" id="SM00220">
    <property type="entry name" value="S_TKc"/>
    <property type="match status" value="1"/>
</dbReference>
<evidence type="ECO:0000256" key="7">
    <source>
        <dbReference type="RuleBase" id="RU000304"/>
    </source>
</evidence>
<evidence type="ECO:0000313" key="10">
    <source>
        <dbReference type="Proteomes" id="UP000014500"/>
    </source>
</evidence>
<dbReference type="Gene3D" id="3.30.200.20">
    <property type="entry name" value="Phosphorylase Kinase, domain 1"/>
    <property type="match status" value="1"/>
</dbReference>